<dbReference type="Proteomes" id="UP000001070">
    <property type="component" value="Unassembled WGS sequence"/>
</dbReference>
<dbReference type="EMBL" id="CH916368">
    <property type="protein sequence ID" value="EDW04240.1"/>
    <property type="molecule type" value="Genomic_DNA"/>
</dbReference>
<dbReference type="OMA" id="EDEFQRC"/>
<evidence type="ECO:0000256" key="1">
    <source>
        <dbReference type="SAM" id="Coils"/>
    </source>
</evidence>
<name>B4JCZ6_DROGR</name>
<dbReference type="HOGENOM" id="CLU_1877567_0_0_1"/>
<proteinExistence type="predicted"/>
<evidence type="ECO:0000313" key="3">
    <source>
        <dbReference type="Proteomes" id="UP000001070"/>
    </source>
</evidence>
<dbReference type="SMR" id="B4JCZ6"/>
<organism evidence="3">
    <name type="scientific">Drosophila grimshawi</name>
    <name type="common">Hawaiian fruit fly</name>
    <name type="synonym">Idiomyia grimshawi</name>
    <dbReference type="NCBI Taxonomy" id="7222"/>
    <lineage>
        <taxon>Eukaryota</taxon>
        <taxon>Metazoa</taxon>
        <taxon>Ecdysozoa</taxon>
        <taxon>Arthropoda</taxon>
        <taxon>Hexapoda</taxon>
        <taxon>Insecta</taxon>
        <taxon>Pterygota</taxon>
        <taxon>Neoptera</taxon>
        <taxon>Endopterygota</taxon>
        <taxon>Diptera</taxon>
        <taxon>Brachycera</taxon>
        <taxon>Muscomorpha</taxon>
        <taxon>Ephydroidea</taxon>
        <taxon>Drosophilidae</taxon>
        <taxon>Drosophila</taxon>
        <taxon>Hawaiian Drosophila</taxon>
    </lineage>
</organism>
<reference evidence="2 3" key="1">
    <citation type="journal article" date="2007" name="Nature">
        <title>Evolution of genes and genomes on the Drosophila phylogeny.</title>
        <authorList>
            <consortium name="Drosophila 12 Genomes Consortium"/>
            <person name="Clark A.G."/>
            <person name="Eisen M.B."/>
            <person name="Smith D.R."/>
            <person name="Bergman C.M."/>
            <person name="Oliver B."/>
            <person name="Markow T.A."/>
            <person name="Kaufman T.C."/>
            <person name="Kellis M."/>
            <person name="Gelbart W."/>
            <person name="Iyer V.N."/>
            <person name="Pollard D.A."/>
            <person name="Sackton T.B."/>
            <person name="Larracuente A.M."/>
            <person name="Singh N.D."/>
            <person name="Abad J.P."/>
            <person name="Abt D.N."/>
            <person name="Adryan B."/>
            <person name="Aguade M."/>
            <person name="Akashi H."/>
            <person name="Anderson W.W."/>
            <person name="Aquadro C.F."/>
            <person name="Ardell D.H."/>
            <person name="Arguello R."/>
            <person name="Artieri C.G."/>
            <person name="Barbash D.A."/>
            <person name="Barker D."/>
            <person name="Barsanti P."/>
            <person name="Batterham P."/>
            <person name="Batzoglou S."/>
            <person name="Begun D."/>
            <person name="Bhutkar A."/>
            <person name="Blanco E."/>
            <person name="Bosak S.A."/>
            <person name="Bradley R.K."/>
            <person name="Brand A.D."/>
            <person name="Brent M.R."/>
            <person name="Brooks A.N."/>
            <person name="Brown R.H."/>
            <person name="Butlin R.K."/>
            <person name="Caggese C."/>
            <person name="Calvi B.R."/>
            <person name="Bernardo de Carvalho A."/>
            <person name="Caspi A."/>
            <person name="Castrezana S."/>
            <person name="Celniker S.E."/>
            <person name="Chang J.L."/>
            <person name="Chapple C."/>
            <person name="Chatterji S."/>
            <person name="Chinwalla A."/>
            <person name="Civetta A."/>
            <person name="Clifton S.W."/>
            <person name="Comeron J.M."/>
            <person name="Costello J.C."/>
            <person name="Coyne J.A."/>
            <person name="Daub J."/>
            <person name="David R.G."/>
            <person name="Delcher A.L."/>
            <person name="Delehaunty K."/>
            <person name="Do C.B."/>
            <person name="Ebling H."/>
            <person name="Edwards K."/>
            <person name="Eickbush T."/>
            <person name="Evans J.D."/>
            <person name="Filipski A."/>
            <person name="Findeiss S."/>
            <person name="Freyhult E."/>
            <person name="Fulton L."/>
            <person name="Fulton R."/>
            <person name="Garcia A.C."/>
            <person name="Gardiner A."/>
            <person name="Garfield D.A."/>
            <person name="Garvin B.E."/>
            <person name="Gibson G."/>
            <person name="Gilbert D."/>
            <person name="Gnerre S."/>
            <person name="Godfrey J."/>
            <person name="Good R."/>
            <person name="Gotea V."/>
            <person name="Gravely B."/>
            <person name="Greenberg A.J."/>
            <person name="Griffiths-Jones S."/>
            <person name="Gross S."/>
            <person name="Guigo R."/>
            <person name="Gustafson E.A."/>
            <person name="Haerty W."/>
            <person name="Hahn M.W."/>
            <person name="Halligan D.L."/>
            <person name="Halpern A.L."/>
            <person name="Halter G.M."/>
            <person name="Han M.V."/>
            <person name="Heger A."/>
            <person name="Hillier L."/>
            <person name="Hinrichs A.S."/>
            <person name="Holmes I."/>
            <person name="Hoskins R.A."/>
            <person name="Hubisz M.J."/>
            <person name="Hultmark D."/>
            <person name="Huntley M.A."/>
            <person name="Jaffe D.B."/>
            <person name="Jagadeeshan S."/>
            <person name="Jeck W.R."/>
            <person name="Johnson J."/>
            <person name="Jones C.D."/>
            <person name="Jordan W.C."/>
            <person name="Karpen G.H."/>
            <person name="Kataoka E."/>
            <person name="Keightley P.D."/>
            <person name="Kheradpour P."/>
            <person name="Kirkness E.F."/>
            <person name="Koerich L.B."/>
            <person name="Kristiansen K."/>
            <person name="Kudrna D."/>
            <person name="Kulathinal R.J."/>
            <person name="Kumar S."/>
            <person name="Kwok R."/>
            <person name="Lander E."/>
            <person name="Langley C.H."/>
            <person name="Lapoint R."/>
            <person name="Lazzaro B.P."/>
            <person name="Lee S.J."/>
            <person name="Levesque L."/>
            <person name="Li R."/>
            <person name="Lin C.F."/>
            <person name="Lin M.F."/>
            <person name="Lindblad-Toh K."/>
            <person name="Llopart A."/>
            <person name="Long M."/>
            <person name="Low L."/>
            <person name="Lozovsky E."/>
            <person name="Lu J."/>
            <person name="Luo M."/>
            <person name="Machado C.A."/>
            <person name="Makalowski W."/>
            <person name="Marzo M."/>
            <person name="Matsuda M."/>
            <person name="Matzkin L."/>
            <person name="McAllister B."/>
            <person name="McBride C.S."/>
            <person name="McKernan B."/>
            <person name="McKernan K."/>
            <person name="Mendez-Lago M."/>
            <person name="Minx P."/>
            <person name="Mollenhauer M.U."/>
            <person name="Montooth K."/>
            <person name="Mount S.M."/>
            <person name="Mu X."/>
            <person name="Myers E."/>
            <person name="Negre B."/>
            <person name="Newfeld S."/>
            <person name="Nielsen R."/>
            <person name="Noor M.A."/>
            <person name="O'Grady P."/>
            <person name="Pachter L."/>
            <person name="Papaceit M."/>
            <person name="Parisi M.J."/>
            <person name="Parisi M."/>
            <person name="Parts L."/>
            <person name="Pedersen J.S."/>
            <person name="Pesole G."/>
            <person name="Phillippy A.M."/>
            <person name="Ponting C.P."/>
            <person name="Pop M."/>
            <person name="Porcelli D."/>
            <person name="Powell J.R."/>
            <person name="Prohaska S."/>
            <person name="Pruitt K."/>
            <person name="Puig M."/>
            <person name="Quesneville H."/>
            <person name="Ram K.R."/>
            <person name="Rand D."/>
            <person name="Rasmussen M.D."/>
            <person name="Reed L.K."/>
            <person name="Reenan R."/>
            <person name="Reily A."/>
            <person name="Remington K.A."/>
            <person name="Rieger T.T."/>
            <person name="Ritchie M.G."/>
            <person name="Robin C."/>
            <person name="Rogers Y.H."/>
            <person name="Rohde C."/>
            <person name="Rozas J."/>
            <person name="Rubenfield M.J."/>
            <person name="Ruiz A."/>
            <person name="Russo S."/>
            <person name="Salzberg S.L."/>
            <person name="Sanchez-Gracia A."/>
            <person name="Saranga D.J."/>
            <person name="Sato H."/>
            <person name="Schaeffer S.W."/>
            <person name="Schatz M.C."/>
            <person name="Schlenke T."/>
            <person name="Schwartz R."/>
            <person name="Segarra C."/>
            <person name="Singh R.S."/>
            <person name="Sirot L."/>
            <person name="Sirota M."/>
            <person name="Sisneros N.B."/>
            <person name="Smith C.D."/>
            <person name="Smith T.F."/>
            <person name="Spieth J."/>
            <person name="Stage D.E."/>
            <person name="Stark A."/>
            <person name="Stephan W."/>
            <person name="Strausberg R.L."/>
            <person name="Strempel S."/>
            <person name="Sturgill D."/>
            <person name="Sutton G."/>
            <person name="Sutton G.G."/>
            <person name="Tao W."/>
            <person name="Teichmann S."/>
            <person name="Tobari Y.N."/>
            <person name="Tomimura Y."/>
            <person name="Tsolas J.M."/>
            <person name="Valente V.L."/>
            <person name="Venter E."/>
            <person name="Venter J.C."/>
            <person name="Vicario S."/>
            <person name="Vieira F.G."/>
            <person name="Vilella A.J."/>
            <person name="Villasante A."/>
            <person name="Walenz B."/>
            <person name="Wang J."/>
            <person name="Wasserman M."/>
            <person name="Watts T."/>
            <person name="Wilson D."/>
            <person name="Wilson R.K."/>
            <person name="Wing R.A."/>
            <person name="Wolfner M.F."/>
            <person name="Wong A."/>
            <person name="Wong G.K."/>
            <person name="Wu C.I."/>
            <person name="Wu G."/>
            <person name="Yamamoto D."/>
            <person name="Yang H.P."/>
            <person name="Yang S.P."/>
            <person name="Yorke J.A."/>
            <person name="Yoshida K."/>
            <person name="Zdobnov E."/>
            <person name="Zhang P."/>
            <person name="Zhang Y."/>
            <person name="Zimin A.V."/>
            <person name="Baldwin J."/>
            <person name="Abdouelleil A."/>
            <person name="Abdulkadir J."/>
            <person name="Abebe A."/>
            <person name="Abera B."/>
            <person name="Abreu J."/>
            <person name="Acer S.C."/>
            <person name="Aftuck L."/>
            <person name="Alexander A."/>
            <person name="An P."/>
            <person name="Anderson E."/>
            <person name="Anderson S."/>
            <person name="Arachi H."/>
            <person name="Azer M."/>
            <person name="Bachantsang P."/>
            <person name="Barry A."/>
            <person name="Bayul T."/>
            <person name="Berlin A."/>
            <person name="Bessette D."/>
            <person name="Bloom T."/>
            <person name="Blye J."/>
            <person name="Boguslavskiy L."/>
            <person name="Bonnet C."/>
            <person name="Boukhgalter B."/>
            <person name="Bourzgui I."/>
            <person name="Brown A."/>
            <person name="Cahill P."/>
            <person name="Channer S."/>
            <person name="Cheshatsang Y."/>
            <person name="Chuda L."/>
            <person name="Citroen M."/>
            <person name="Collymore A."/>
            <person name="Cooke P."/>
            <person name="Costello M."/>
            <person name="D'Aco K."/>
            <person name="Daza R."/>
            <person name="De Haan G."/>
            <person name="DeGray S."/>
            <person name="DeMaso C."/>
            <person name="Dhargay N."/>
            <person name="Dooley K."/>
            <person name="Dooley E."/>
            <person name="Doricent M."/>
            <person name="Dorje P."/>
            <person name="Dorjee K."/>
            <person name="Dupes A."/>
            <person name="Elong R."/>
            <person name="Falk J."/>
            <person name="Farina A."/>
            <person name="Faro S."/>
            <person name="Ferguson D."/>
            <person name="Fisher S."/>
            <person name="Foley C.D."/>
            <person name="Franke A."/>
            <person name="Friedrich D."/>
            <person name="Gadbois L."/>
            <person name="Gearin G."/>
            <person name="Gearin C.R."/>
            <person name="Giannoukos G."/>
            <person name="Goode T."/>
            <person name="Graham J."/>
            <person name="Grandbois E."/>
            <person name="Grewal S."/>
            <person name="Gyaltsen K."/>
            <person name="Hafez N."/>
            <person name="Hagos B."/>
            <person name="Hall J."/>
            <person name="Henson C."/>
            <person name="Hollinger A."/>
            <person name="Honan T."/>
            <person name="Huard M.D."/>
            <person name="Hughes L."/>
            <person name="Hurhula B."/>
            <person name="Husby M.E."/>
            <person name="Kamat A."/>
            <person name="Kanga B."/>
            <person name="Kashin S."/>
            <person name="Khazanovich D."/>
            <person name="Kisner P."/>
            <person name="Lance K."/>
            <person name="Lara M."/>
            <person name="Lee W."/>
            <person name="Lennon N."/>
            <person name="Letendre F."/>
            <person name="LeVine R."/>
            <person name="Lipovsky A."/>
            <person name="Liu X."/>
            <person name="Liu J."/>
            <person name="Liu S."/>
            <person name="Lokyitsang T."/>
            <person name="Lokyitsang Y."/>
            <person name="Lubonja R."/>
            <person name="Lui A."/>
            <person name="MacDonald P."/>
            <person name="Magnisalis V."/>
            <person name="Maru K."/>
            <person name="Matthews C."/>
            <person name="McCusker W."/>
            <person name="McDonough S."/>
            <person name="Mehta T."/>
            <person name="Meldrim J."/>
            <person name="Meneus L."/>
            <person name="Mihai O."/>
            <person name="Mihalev A."/>
            <person name="Mihova T."/>
            <person name="Mittelman R."/>
            <person name="Mlenga V."/>
            <person name="Montmayeur A."/>
            <person name="Mulrain L."/>
            <person name="Navidi A."/>
            <person name="Naylor J."/>
            <person name="Negash T."/>
            <person name="Nguyen T."/>
            <person name="Nguyen N."/>
            <person name="Nicol R."/>
            <person name="Norbu C."/>
            <person name="Norbu N."/>
            <person name="Novod N."/>
            <person name="O'Neill B."/>
            <person name="Osman S."/>
            <person name="Markiewicz E."/>
            <person name="Oyono O.L."/>
            <person name="Patti C."/>
            <person name="Phunkhang P."/>
            <person name="Pierre F."/>
            <person name="Priest M."/>
            <person name="Raghuraman S."/>
            <person name="Rege F."/>
            <person name="Reyes R."/>
            <person name="Rise C."/>
            <person name="Rogov P."/>
            <person name="Ross K."/>
            <person name="Ryan E."/>
            <person name="Settipalli S."/>
            <person name="Shea T."/>
            <person name="Sherpa N."/>
            <person name="Shi L."/>
            <person name="Shih D."/>
            <person name="Sparrow T."/>
            <person name="Spaulding J."/>
            <person name="Stalker J."/>
            <person name="Stange-Thomann N."/>
            <person name="Stavropoulos S."/>
            <person name="Stone C."/>
            <person name="Strader C."/>
            <person name="Tesfaye S."/>
            <person name="Thomson T."/>
            <person name="Thoulutsang Y."/>
            <person name="Thoulutsang D."/>
            <person name="Topham K."/>
            <person name="Topping I."/>
            <person name="Tsamla T."/>
            <person name="Vassiliev H."/>
            <person name="Vo A."/>
            <person name="Wangchuk T."/>
            <person name="Wangdi T."/>
            <person name="Weiand M."/>
            <person name="Wilkinson J."/>
            <person name="Wilson A."/>
            <person name="Yadav S."/>
            <person name="Young G."/>
            <person name="Yu Q."/>
            <person name="Zembek L."/>
            <person name="Zhong D."/>
            <person name="Zimmer A."/>
            <person name="Zwirko Z."/>
            <person name="Jaffe D.B."/>
            <person name="Alvarez P."/>
            <person name="Brockman W."/>
            <person name="Butler J."/>
            <person name="Chin C."/>
            <person name="Gnerre S."/>
            <person name="Grabherr M."/>
            <person name="Kleber M."/>
            <person name="Mauceli E."/>
            <person name="MacCallum I."/>
        </authorList>
    </citation>
    <scope>NUCLEOTIDE SEQUENCE [LARGE SCALE GENOMIC DNA]</scope>
    <source>
        <strain evidence="3">Tucson 15287-2541.00</strain>
    </source>
</reference>
<dbReference type="PhylomeDB" id="B4JCZ6"/>
<dbReference type="InParanoid" id="B4JCZ6"/>
<protein>
    <submittedName>
        <fullName evidence="2">GH10092</fullName>
    </submittedName>
</protein>
<gene>
    <name evidence="2" type="primary">Dgri\GH10092</name>
    <name evidence="2" type="ORF">Dgri_GH10092</name>
</gene>
<accession>B4JCZ6</accession>
<dbReference type="OrthoDB" id="7883414at2759"/>
<feature type="coiled-coil region" evidence="1">
    <location>
        <begin position="22"/>
        <end position="63"/>
    </location>
</feature>
<evidence type="ECO:0000313" key="2">
    <source>
        <dbReference type="EMBL" id="EDW04240.1"/>
    </source>
</evidence>
<keyword evidence="1" id="KW-0175">Coiled coil</keyword>
<dbReference type="KEGG" id="dgr:6561884"/>
<dbReference type="eggNOG" id="ENOG502TCI8">
    <property type="taxonomic scope" value="Eukaryota"/>
</dbReference>
<sequence length="139" mass="15855">MFALPITFARLLNPGAMLTKELKMKIYNYEMLKQEKTQLEQEISALRKEQDTIENSLAEAYAEVDFQRCLSGQLIYPRNDTDLENSIQQHLSIIIRKLGSIYERKLYLDVDLQKQKSAIEKDIVKVNAETAAAAEAGST</sequence>
<keyword evidence="3" id="KW-1185">Reference proteome</keyword>
<dbReference type="AlphaFoldDB" id="B4JCZ6"/>